<dbReference type="EMBL" id="DTIY01000098">
    <property type="protein sequence ID" value="HGY40463.1"/>
    <property type="molecule type" value="Genomic_DNA"/>
</dbReference>
<sequence length="135" mass="15124">MPERSADWWKQAKRDCEVAEAMAQAGFYEWACFAAQQGAEKALKAVFQKMHAVVLGHSLSELLKILGKKVTVSEELLECARVLDRFYIPSRYPNGFSEGSPMEYFTEKEAHHAILCARRILGFCEGLLAGGERAP</sequence>
<comment type="caution">
    <text evidence="2">The sequence shown here is derived from an EMBL/GenBank/DDBJ whole genome shotgun (WGS) entry which is preliminary data.</text>
</comment>
<dbReference type="AlphaFoldDB" id="A0A7V4U053"/>
<protein>
    <submittedName>
        <fullName evidence="2">HEPN domain-containing protein</fullName>
    </submittedName>
</protein>
<evidence type="ECO:0000259" key="1">
    <source>
        <dbReference type="PROSITE" id="PS50910"/>
    </source>
</evidence>
<dbReference type="Pfam" id="PF05168">
    <property type="entry name" value="HEPN"/>
    <property type="match status" value="1"/>
</dbReference>
<dbReference type="InterPro" id="IPR007842">
    <property type="entry name" value="HEPN_dom"/>
</dbReference>
<dbReference type="SMART" id="SM00748">
    <property type="entry name" value="HEPN"/>
    <property type="match status" value="1"/>
</dbReference>
<accession>A0A7V4U053</accession>
<dbReference type="SUPFAM" id="SSF81593">
    <property type="entry name" value="Nucleotidyltransferase substrate binding subunit/domain"/>
    <property type="match status" value="1"/>
</dbReference>
<dbReference type="PROSITE" id="PS50910">
    <property type="entry name" value="HEPN"/>
    <property type="match status" value="1"/>
</dbReference>
<organism evidence="2">
    <name type="scientific">Candidatus Caldatribacterium saccharofermentans</name>
    <dbReference type="NCBI Taxonomy" id="1454753"/>
    <lineage>
        <taxon>Bacteria</taxon>
        <taxon>Pseudomonadati</taxon>
        <taxon>Atribacterota</taxon>
        <taxon>Atribacteria</taxon>
        <taxon>Atribacterales</taxon>
        <taxon>Candidatus Caldatribacteriaceae</taxon>
        <taxon>Candidatus Caldatribacterium</taxon>
    </lineage>
</organism>
<proteinExistence type="predicted"/>
<dbReference type="Gene3D" id="1.20.120.330">
    <property type="entry name" value="Nucleotidyltransferases domain 2"/>
    <property type="match status" value="1"/>
</dbReference>
<gene>
    <name evidence="2" type="ORF">ENW11_11775</name>
</gene>
<name>A0A7V4U053_9BACT</name>
<feature type="domain" description="HEPN" evidence="1">
    <location>
        <begin position="9"/>
        <end position="120"/>
    </location>
</feature>
<reference evidence="2" key="1">
    <citation type="journal article" date="2020" name="mSystems">
        <title>Genome- and Community-Level Interaction Insights into Carbon Utilization and Element Cycling Functions of Hydrothermarchaeota in Hydrothermal Sediment.</title>
        <authorList>
            <person name="Zhou Z."/>
            <person name="Liu Y."/>
            <person name="Xu W."/>
            <person name="Pan J."/>
            <person name="Luo Z.H."/>
            <person name="Li M."/>
        </authorList>
    </citation>
    <scope>NUCLEOTIDE SEQUENCE [LARGE SCALE GENOMIC DNA]</scope>
    <source>
        <strain evidence="2">SpSt-82</strain>
    </source>
</reference>
<evidence type="ECO:0000313" key="2">
    <source>
        <dbReference type="EMBL" id="HGY40463.1"/>
    </source>
</evidence>